<keyword evidence="3" id="KW-1185">Reference proteome</keyword>
<sequence>MKNIALGALAGLGLILTAASPAVAADNTFELAAGPASAYGTYDRMMSFPERPVPPVRVQGTLAVNSRSRCGVVQIAGNGPADGIVWRTVASLCGPGKTNFSATAELLWGGAEPDVRVCAGSTVRRAERGGNCDVRTAAVTG</sequence>
<feature type="chain" id="PRO_5046647879" description="Secreted protein" evidence="1">
    <location>
        <begin position="25"/>
        <end position="141"/>
    </location>
</feature>
<feature type="signal peptide" evidence="1">
    <location>
        <begin position="1"/>
        <end position="24"/>
    </location>
</feature>
<evidence type="ECO:0000313" key="3">
    <source>
        <dbReference type="Proteomes" id="UP000676967"/>
    </source>
</evidence>
<proteinExistence type="predicted"/>
<accession>A0ABM7LJI3</accession>
<protein>
    <recommendedName>
        <fullName evidence="4">Secreted protein</fullName>
    </recommendedName>
</protein>
<name>A0ABM7LJI3_9ACTN</name>
<reference evidence="2 3" key="1">
    <citation type="submission" date="2020-08" db="EMBL/GenBank/DDBJ databases">
        <title>Whole genome shotgun sequence of Actinoplanes ianthinogenes NBRC 13996.</title>
        <authorList>
            <person name="Komaki H."/>
            <person name="Tamura T."/>
        </authorList>
    </citation>
    <scope>NUCLEOTIDE SEQUENCE [LARGE SCALE GENOMIC DNA]</scope>
    <source>
        <strain evidence="2 3">NBRC 13996</strain>
    </source>
</reference>
<evidence type="ECO:0008006" key="4">
    <source>
        <dbReference type="Google" id="ProtNLM"/>
    </source>
</evidence>
<dbReference type="EMBL" id="AP023356">
    <property type="protein sequence ID" value="BCJ39401.1"/>
    <property type="molecule type" value="Genomic_DNA"/>
</dbReference>
<dbReference type="RefSeq" id="WP_189334189.1">
    <property type="nucleotide sequence ID" value="NZ_AP023356.1"/>
</dbReference>
<keyword evidence="1" id="KW-0732">Signal</keyword>
<evidence type="ECO:0000313" key="2">
    <source>
        <dbReference type="EMBL" id="BCJ39401.1"/>
    </source>
</evidence>
<dbReference type="Proteomes" id="UP000676967">
    <property type="component" value="Chromosome"/>
</dbReference>
<organism evidence="2 3">
    <name type="scientific">Actinoplanes ianthinogenes</name>
    <dbReference type="NCBI Taxonomy" id="122358"/>
    <lineage>
        <taxon>Bacteria</taxon>
        <taxon>Bacillati</taxon>
        <taxon>Actinomycetota</taxon>
        <taxon>Actinomycetes</taxon>
        <taxon>Micromonosporales</taxon>
        <taxon>Micromonosporaceae</taxon>
        <taxon>Actinoplanes</taxon>
    </lineage>
</organism>
<gene>
    <name evidence="2" type="ORF">Aiant_00580</name>
</gene>
<evidence type="ECO:0000256" key="1">
    <source>
        <dbReference type="SAM" id="SignalP"/>
    </source>
</evidence>